<dbReference type="GeneID" id="9887468"/>
<sequence length="90" mass="10289">MIFSSNFNNPIEKITLIIGNKFNKPIDTLLCLAFGFKFNQPIDHIILPKSLTFLELGENFDYPLDFLPVSLQIVDIAGKYKHTLDNLPHI</sequence>
<dbReference type="Proteomes" id="UP000029781">
    <property type="component" value="Segment"/>
</dbReference>
<protein>
    <submittedName>
        <fullName evidence="1">Uncharacterized protein</fullName>
    </submittedName>
</protein>
<dbReference type="RefSeq" id="YP_003969698.1">
    <property type="nucleotide sequence ID" value="NC_014637.1"/>
</dbReference>
<keyword evidence="2" id="KW-1185">Reference proteome</keyword>
<organism evidence="1 2">
    <name type="scientific">Cafeteria roenbergensis virus (strain BV-PW1)</name>
    <name type="common">CroV</name>
    <dbReference type="NCBI Taxonomy" id="693272"/>
    <lineage>
        <taxon>Viruses</taxon>
        <taxon>Varidnaviria</taxon>
        <taxon>Bamfordvirae</taxon>
        <taxon>Nucleocytoviricota</taxon>
        <taxon>Megaviricetes</taxon>
        <taxon>Imitervirales</taxon>
        <taxon>Mimiviridae</taxon>
        <taxon>Aliimimivirinae</taxon>
        <taxon>Rheavirus</taxon>
        <taxon>Rheavirus sinusmexicani</taxon>
    </lineage>
</organism>
<gene>
    <name evidence="1" type="ORF">crov066</name>
</gene>
<evidence type="ECO:0000313" key="2">
    <source>
        <dbReference type="Proteomes" id="UP000029781"/>
    </source>
</evidence>
<dbReference type="InterPro" id="IPR008615">
    <property type="entry name" value="FNIP"/>
</dbReference>
<dbReference type="KEGG" id="vg:9887468"/>
<name>E3T4I6_CROVB</name>
<organismHost>
    <name type="scientific">Cafeteria roenbergensis</name>
    <name type="common">Marine flagellate</name>
    <dbReference type="NCBI Taxonomy" id="33653"/>
</organismHost>
<reference evidence="1 2" key="1">
    <citation type="journal article" date="2010" name="Proc. Natl. Acad. Sci. U.S.A.">
        <title>Giant virus with a remarkable complement of genes infects marine zooplankton.</title>
        <authorList>
            <person name="Fischer M.G."/>
            <person name="Allen M.J."/>
            <person name="Wilson W.H."/>
            <person name="Suttle C.A."/>
        </authorList>
    </citation>
    <scope>NUCLEOTIDE SEQUENCE [LARGE SCALE GENOMIC DNA]</scope>
    <source>
        <strain evidence="1 2">BV-PW1</strain>
    </source>
</reference>
<dbReference type="Pfam" id="PF05725">
    <property type="entry name" value="FNIP"/>
    <property type="match status" value="1"/>
</dbReference>
<proteinExistence type="predicted"/>
<evidence type="ECO:0000313" key="1">
    <source>
        <dbReference type="EMBL" id="ADO67099.1"/>
    </source>
</evidence>
<accession>E3T4I6</accession>
<dbReference type="EMBL" id="GU244497">
    <property type="protein sequence ID" value="ADO67099.1"/>
    <property type="molecule type" value="Genomic_DNA"/>
</dbReference>